<dbReference type="PaxDb" id="4113-PGSC0003DMT400092515"/>
<feature type="compositionally biased region" description="Polar residues" evidence="1">
    <location>
        <begin position="1"/>
        <end position="10"/>
    </location>
</feature>
<evidence type="ECO:0000313" key="2">
    <source>
        <dbReference type="EnsemblPlants" id="PGSC0003DMT400092515"/>
    </source>
</evidence>
<name>M1DPY8_SOLTU</name>
<dbReference type="EnsemblPlants" id="PGSC0003DMT400092515">
    <property type="protein sequence ID" value="PGSC0003DMT400092515"/>
    <property type="gene ID" value="PGSC0003DMG400042086"/>
</dbReference>
<reference evidence="2" key="2">
    <citation type="submission" date="2015-06" db="UniProtKB">
        <authorList>
            <consortium name="EnsemblPlants"/>
        </authorList>
    </citation>
    <scope>IDENTIFICATION</scope>
    <source>
        <strain evidence="2">DM1-3 516 R44</strain>
    </source>
</reference>
<accession>M1DPY8</accession>
<sequence>MDDIDQSTCPCTRRGVHPREQGRIPNLPSPNLYGNSTQTEGAPSVLLTSCSFRESPLLGYLRIVADAVNVGGWNLEAVVNVLFLGFYFVNKKESGPGQRNLG</sequence>
<dbReference type="HOGENOM" id="CLU_2282447_0_0_1"/>
<feature type="region of interest" description="Disordered" evidence="1">
    <location>
        <begin position="1"/>
        <end position="38"/>
    </location>
</feature>
<dbReference type="Gramene" id="PGSC0003DMT400092515">
    <property type="protein sequence ID" value="PGSC0003DMT400092515"/>
    <property type="gene ID" value="PGSC0003DMG400042086"/>
</dbReference>
<proteinExistence type="predicted"/>
<dbReference type="Proteomes" id="UP000011115">
    <property type="component" value="Unassembled WGS sequence"/>
</dbReference>
<evidence type="ECO:0000256" key="1">
    <source>
        <dbReference type="SAM" id="MobiDB-lite"/>
    </source>
</evidence>
<evidence type="ECO:0000313" key="3">
    <source>
        <dbReference type="Proteomes" id="UP000011115"/>
    </source>
</evidence>
<dbReference type="InParanoid" id="M1DPY8"/>
<protein>
    <submittedName>
        <fullName evidence="2">Uncharacterized protein</fullName>
    </submittedName>
</protein>
<dbReference type="AlphaFoldDB" id="M1DPY8"/>
<keyword evidence="3" id="KW-1185">Reference proteome</keyword>
<reference evidence="3" key="1">
    <citation type="journal article" date="2011" name="Nature">
        <title>Genome sequence and analysis of the tuber crop potato.</title>
        <authorList>
            <consortium name="The Potato Genome Sequencing Consortium"/>
        </authorList>
    </citation>
    <scope>NUCLEOTIDE SEQUENCE [LARGE SCALE GENOMIC DNA]</scope>
    <source>
        <strain evidence="3">cv. DM1-3 516 R44</strain>
    </source>
</reference>
<organism evidence="2 3">
    <name type="scientific">Solanum tuberosum</name>
    <name type="common">Potato</name>
    <dbReference type="NCBI Taxonomy" id="4113"/>
    <lineage>
        <taxon>Eukaryota</taxon>
        <taxon>Viridiplantae</taxon>
        <taxon>Streptophyta</taxon>
        <taxon>Embryophyta</taxon>
        <taxon>Tracheophyta</taxon>
        <taxon>Spermatophyta</taxon>
        <taxon>Magnoliopsida</taxon>
        <taxon>eudicotyledons</taxon>
        <taxon>Gunneridae</taxon>
        <taxon>Pentapetalae</taxon>
        <taxon>asterids</taxon>
        <taxon>lamiids</taxon>
        <taxon>Solanales</taxon>
        <taxon>Solanaceae</taxon>
        <taxon>Solanoideae</taxon>
        <taxon>Solaneae</taxon>
        <taxon>Solanum</taxon>
    </lineage>
</organism>